<evidence type="ECO:0000313" key="1">
    <source>
        <dbReference type="EMBL" id="CAL1574897.1"/>
    </source>
</evidence>
<reference evidence="1 2" key="1">
    <citation type="submission" date="2024-04" db="EMBL/GenBank/DDBJ databases">
        <authorList>
            <person name="Waldvogel A.-M."/>
            <person name="Schoenle A."/>
        </authorList>
    </citation>
    <scope>NUCLEOTIDE SEQUENCE [LARGE SCALE GENOMIC DNA]</scope>
</reference>
<dbReference type="AlphaFoldDB" id="A0AAV2JFW0"/>
<accession>A0AAV2JFW0</accession>
<gene>
    <name evidence="1" type="ORF">KC01_LOCUS6567</name>
</gene>
<organism evidence="1 2">
    <name type="scientific">Knipowitschia caucasica</name>
    <name type="common">Caucasian dwarf goby</name>
    <name type="synonym">Pomatoschistus caucasicus</name>
    <dbReference type="NCBI Taxonomy" id="637954"/>
    <lineage>
        <taxon>Eukaryota</taxon>
        <taxon>Metazoa</taxon>
        <taxon>Chordata</taxon>
        <taxon>Craniata</taxon>
        <taxon>Vertebrata</taxon>
        <taxon>Euteleostomi</taxon>
        <taxon>Actinopterygii</taxon>
        <taxon>Neopterygii</taxon>
        <taxon>Teleostei</taxon>
        <taxon>Neoteleostei</taxon>
        <taxon>Acanthomorphata</taxon>
        <taxon>Gobiaria</taxon>
        <taxon>Gobiiformes</taxon>
        <taxon>Gobioidei</taxon>
        <taxon>Gobiidae</taxon>
        <taxon>Gobiinae</taxon>
        <taxon>Knipowitschia</taxon>
    </lineage>
</organism>
<protein>
    <submittedName>
        <fullName evidence="1">Uncharacterized protein</fullName>
    </submittedName>
</protein>
<dbReference type="EMBL" id="OZ035834">
    <property type="protein sequence ID" value="CAL1574897.1"/>
    <property type="molecule type" value="Genomic_DNA"/>
</dbReference>
<keyword evidence="2" id="KW-1185">Reference proteome</keyword>
<dbReference type="Proteomes" id="UP001497482">
    <property type="component" value="Chromosome 12"/>
</dbReference>
<evidence type="ECO:0000313" key="2">
    <source>
        <dbReference type="Proteomes" id="UP001497482"/>
    </source>
</evidence>
<name>A0AAV2JFW0_KNICA</name>
<sequence>MFLSCHCVVELIEAGFEPVVVDNFSNAVRGEDLWRWQSMNPTGFSNGKAN</sequence>
<proteinExistence type="predicted"/>